<evidence type="ECO:0000313" key="3">
    <source>
        <dbReference type="Proteomes" id="UP001329151"/>
    </source>
</evidence>
<dbReference type="AlphaFoldDB" id="A0AA86J4G1"/>
<evidence type="ECO:0000256" key="1">
    <source>
        <dbReference type="SAM" id="MobiDB-lite"/>
    </source>
</evidence>
<dbReference type="KEGG" id="lto:RGQ30_30420"/>
<dbReference type="RefSeq" id="WP_130557391.1">
    <property type="nucleotide sequence ID" value="NZ_AP028947.1"/>
</dbReference>
<sequence length="176" mass="19871">MTINSQYDPLKISEITNRKIDAKNRRTVPQTDVSRHSPTSTSIPNKSLRNSNNAKAESDFLGMLLQPEKHNPFSETHPELSEKSAQHAPVGTKDFFSPPKKCEEKNIEVRNGKFNFCIQNTQVGEVNIQGEFNDRKCTLYLSLKNNLSAQEKTTLEKILRSSLGKNLGVDLEIKID</sequence>
<keyword evidence="3" id="KW-1185">Reference proteome</keyword>
<feature type="compositionally biased region" description="Basic and acidic residues" evidence="1">
    <location>
        <begin position="69"/>
        <end position="85"/>
    </location>
</feature>
<feature type="region of interest" description="Disordered" evidence="1">
    <location>
        <begin position="69"/>
        <end position="97"/>
    </location>
</feature>
<feature type="compositionally biased region" description="Polar residues" evidence="1">
    <location>
        <begin position="27"/>
        <end position="52"/>
    </location>
</feature>
<feature type="region of interest" description="Disordered" evidence="1">
    <location>
        <begin position="21"/>
        <end position="52"/>
    </location>
</feature>
<evidence type="ECO:0000313" key="2">
    <source>
        <dbReference type="EMBL" id="BET27541.1"/>
    </source>
</evidence>
<dbReference type="Proteomes" id="UP001329151">
    <property type="component" value="Chromosome"/>
</dbReference>
<proteinExistence type="predicted"/>
<reference evidence="2 3" key="1">
    <citation type="submission" date="2023-10" db="EMBL/GenBank/DDBJ databases">
        <title>Complete Genome Sequence of Limnobacter thiooxidans CS-K2T, Isolated from freshwater lake sediments in Bavaria, Germany.</title>
        <authorList>
            <person name="Naruki M."/>
            <person name="Watanabe A."/>
            <person name="Warashina T."/>
            <person name="Morita T."/>
            <person name="Arakawa K."/>
        </authorList>
    </citation>
    <scope>NUCLEOTIDE SEQUENCE [LARGE SCALE GENOMIC DNA]</scope>
    <source>
        <strain evidence="2 3">CS-K2</strain>
    </source>
</reference>
<organism evidence="2 3">
    <name type="scientific">Limnobacter thiooxidans</name>
    <dbReference type="NCBI Taxonomy" id="131080"/>
    <lineage>
        <taxon>Bacteria</taxon>
        <taxon>Pseudomonadati</taxon>
        <taxon>Pseudomonadota</taxon>
        <taxon>Betaproteobacteria</taxon>
        <taxon>Burkholderiales</taxon>
        <taxon>Burkholderiaceae</taxon>
        <taxon>Limnobacter</taxon>
    </lineage>
</organism>
<name>A0AA86J4G1_9BURK</name>
<protein>
    <submittedName>
        <fullName evidence="2">Uncharacterized protein</fullName>
    </submittedName>
</protein>
<gene>
    <name evidence="2" type="ORF">RGQ30_30420</name>
</gene>
<dbReference type="EMBL" id="AP028947">
    <property type="protein sequence ID" value="BET27541.1"/>
    <property type="molecule type" value="Genomic_DNA"/>
</dbReference>
<accession>A0AA86J4G1</accession>